<dbReference type="PANTHER" id="PTHR44858:SF1">
    <property type="entry name" value="UDP-N-ACETYLGLUCOSAMINE--PEPTIDE N-ACETYLGLUCOSAMINYLTRANSFERASE SPINDLY-RELATED"/>
    <property type="match status" value="1"/>
</dbReference>
<reference evidence="4 5" key="1">
    <citation type="submission" date="2024-09" db="EMBL/GenBank/DDBJ databases">
        <title>Floridaenema gen nov. (Aerosakkonemataceae, Aerosakkonematales ord. nov., Cyanobacteria) from benthic tropical and subtropical fresh waters, with the description of four new species.</title>
        <authorList>
            <person name="Moretto J.A."/>
            <person name="Berthold D.E."/>
            <person name="Lefler F.W."/>
            <person name="Huang I.-S."/>
            <person name="Laughinghouse H. IV."/>
        </authorList>
    </citation>
    <scope>NUCLEOTIDE SEQUENCE [LARGE SCALE GENOMIC DNA]</scope>
    <source>
        <strain evidence="4 5">BLCC-F154</strain>
    </source>
</reference>
<dbReference type="Pfam" id="PF13181">
    <property type="entry name" value="TPR_8"/>
    <property type="match status" value="1"/>
</dbReference>
<keyword evidence="1" id="KW-0677">Repeat</keyword>
<dbReference type="Gene3D" id="1.25.40.10">
    <property type="entry name" value="Tetratricopeptide repeat domain"/>
    <property type="match status" value="1"/>
</dbReference>
<dbReference type="SMART" id="SM00028">
    <property type="entry name" value="TPR"/>
    <property type="match status" value="2"/>
</dbReference>
<sequence>MEFKPDDHEAWHNRGVALVNLGKWEEAIDSYDKAIELKPDDHKAFYSKACCYALQNNANLAIQNLEQAINLNTDEYQKMAKTDTNFDSIRNDAGFQALMQE</sequence>
<protein>
    <submittedName>
        <fullName evidence="4">Tetratricopeptide repeat protein</fullName>
    </submittedName>
</protein>
<evidence type="ECO:0000256" key="3">
    <source>
        <dbReference type="PROSITE-ProRule" id="PRU00339"/>
    </source>
</evidence>
<name>A0ABV4YIX9_9CYAN</name>
<evidence type="ECO:0000256" key="2">
    <source>
        <dbReference type="ARBA" id="ARBA00022803"/>
    </source>
</evidence>
<dbReference type="PROSITE" id="PS50293">
    <property type="entry name" value="TPR_REGION"/>
    <property type="match status" value="1"/>
</dbReference>
<evidence type="ECO:0000313" key="4">
    <source>
        <dbReference type="EMBL" id="MFB2938792.1"/>
    </source>
</evidence>
<feature type="repeat" description="TPR" evidence="3">
    <location>
        <begin position="8"/>
        <end position="41"/>
    </location>
</feature>
<dbReference type="Pfam" id="PF00515">
    <property type="entry name" value="TPR_1"/>
    <property type="match status" value="1"/>
</dbReference>
<evidence type="ECO:0000313" key="5">
    <source>
        <dbReference type="Proteomes" id="UP001576776"/>
    </source>
</evidence>
<gene>
    <name evidence="4" type="ORF">ACE1B6_26365</name>
</gene>
<dbReference type="InterPro" id="IPR019734">
    <property type="entry name" value="TPR_rpt"/>
</dbReference>
<dbReference type="Proteomes" id="UP001576776">
    <property type="component" value="Unassembled WGS sequence"/>
</dbReference>
<organism evidence="4 5">
    <name type="scientific">Floridaenema fluviatile BLCC-F154</name>
    <dbReference type="NCBI Taxonomy" id="3153640"/>
    <lineage>
        <taxon>Bacteria</taxon>
        <taxon>Bacillati</taxon>
        <taxon>Cyanobacteriota</taxon>
        <taxon>Cyanophyceae</taxon>
        <taxon>Oscillatoriophycideae</taxon>
        <taxon>Aerosakkonematales</taxon>
        <taxon>Aerosakkonemataceae</taxon>
        <taxon>Floridanema</taxon>
        <taxon>Floridanema fluviatile</taxon>
    </lineage>
</organism>
<keyword evidence="5" id="KW-1185">Reference proteome</keyword>
<dbReference type="PROSITE" id="PS50005">
    <property type="entry name" value="TPR"/>
    <property type="match status" value="1"/>
</dbReference>
<dbReference type="PANTHER" id="PTHR44858">
    <property type="entry name" value="TETRATRICOPEPTIDE REPEAT PROTEIN 6"/>
    <property type="match status" value="1"/>
</dbReference>
<keyword evidence="2 3" id="KW-0802">TPR repeat</keyword>
<comment type="caution">
    <text evidence="4">The sequence shown here is derived from an EMBL/GenBank/DDBJ whole genome shotgun (WGS) entry which is preliminary data.</text>
</comment>
<dbReference type="SUPFAM" id="SSF48452">
    <property type="entry name" value="TPR-like"/>
    <property type="match status" value="1"/>
</dbReference>
<dbReference type="RefSeq" id="WP_413260267.1">
    <property type="nucleotide sequence ID" value="NZ_JBHFNS010000092.1"/>
</dbReference>
<dbReference type="NCBIfam" id="NF047558">
    <property type="entry name" value="TPR_END_plus"/>
    <property type="match status" value="1"/>
</dbReference>
<accession>A0ABV4YIX9</accession>
<dbReference type="InterPro" id="IPR011990">
    <property type="entry name" value="TPR-like_helical_dom_sf"/>
</dbReference>
<dbReference type="InterPro" id="IPR050498">
    <property type="entry name" value="Ycf3"/>
</dbReference>
<proteinExistence type="predicted"/>
<evidence type="ECO:0000256" key="1">
    <source>
        <dbReference type="ARBA" id="ARBA00022737"/>
    </source>
</evidence>
<dbReference type="EMBL" id="JBHFNS010000092">
    <property type="protein sequence ID" value="MFB2938792.1"/>
    <property type="molecule type" value="Genomic_DNA"/>
</dbReference>